<sequence>MLYASVNATNPTKEETIIKTNYLEDHNITEFYQWRIKTESGIFSGASQTINEVNKDISALTQNTKVITKSITPIVINKNKLGEKIYTWSIITKKGHASGQSLSLEEAKNMLKSLHTEKVMKSNIIETKNILK</sequence>
<dbReference type="EMBL" id="CP012898">
    <property type="protein sequence ID" value="ALJ05130.1"/>
    <property type="molecule type" value="Genomic_DNA"/>
</dbReference>
<protein>
    <submittedName>
        <fullName evidence="1">Uncharacterized protein</fullName>
    </submittedName>
</protein>
<gene>
    <name evidence="1" type="ORF">APS56_08325</name>
</gene>
<evidence type="ECO:0000313" key="2">
    <source>
        <dbReference type="Proteomes" id="UP000057981"/>
    </source>
</evidence>
<dbReference type="STRING" id="1736674.APS56_08325"/>
<name>A0A0P0D2G3_9FLAO</name>
<evidence type="ECO:0000313" key="1">
    <source>
        <dbReference type="EMBL" id="ALJ05130.1"/>
    </source>
</evidence>
<dbReference type="KEGG" id="ahz:APS56_08325"/>
<proteinExistence type="predicted"/>
<accession>A0A0P0D2G3</accession>
<reference evidence="1 2" key="1">
    <citation type="submission" date="2015-10" db="EMBL/GenBank/DDBJ databases">
        <authorList>
            <person name="Gilbert D.G."/>
        </authorList>
    </citation>
    <scope>NUCLEOTIDE SEQUENCE [LARGE SCALE GENOMIC DNA]</scope>
    <source>
        <strain evidence="2">HZ-22</strain>
    </source>
</reference>
<keyword evidence="2" id="KW-1185">Reference proteome</keyword>
<organism evidence="1 2">
    <name type="scientific">Pseudalgibacter alginicilyticus</name>
    <dbReference type="NCBI Taxonomy" id="1736674"/>
    <lineage>
        <taxon>Bacteria</taxon>
        <taxon>Pseudomonadati</taxon>
        <taxon>Bacteroidota</taxon>
        <taxon>Flavobacteriia</taxon>
        <taxon>Flavobacteriales</taxon>
        <taxon>Flavobacteriaceae</taxon>
        <taxon>Pseudalgibacter</taxon>
    </lineage>
</organism>
<dbReference type="AlphaFoldDB" id="A0A0P0D2G3"/>
<dbReference type="Proteomes" id="UP000057981">
    <property type="component" value="Chromosome"/>
</dbReference>